<dbReference type="InterPro" id="IPR011491">
    <property type="entry name" value="FlgE_D2"/>
</dbReference>
<dbReference type="NCBIfam" id="TIGR03506">
    <property type="entry name" value="FlgEFG_subfam"/>
    <property type="match status" value="1"/>
</dbReference>
<evidence type="ECO:0000313" key="11">
    <source>
        <dbReference type="Proteomes" id="UP001620461"/>
    </source>
</evidence>
<evidence type="ECO:0000259" key="8">
    <source>
        <dbReference type="Pfam" id="PF07559"/>
    </source>
</evidence>
<dbReference type="Pfam" id="PF00460">
    <property type="entry name" value="Flg_bb_rod"/>
    <property type="match status" value="1"/>
</dbReference>
<evidence type="ECO:0000256" key="2">
    <source>
        <dbReference type="ARBA" id="ARBA00009677"/>
    </source>
</evidence>
<dbReference type="EMBL" id="JADIKJ010000009">
    <property type="protein sequence ID" value="MFK2900490.1"/>
    <property type="molecule type" value="Genomic_DNA"/>
</dbReference>
<sequence>MSLNIALSGIKAVNSQLDSISNNIANSGTFGFKSGRSNFASSYMAGGPQGVYVGSTSQSMDIGGNLLTTGRSLDAAIQGRGFFVSRDLDGSMLYSRVGMFDIDKSGHVVDAFGRRVQGYDPSGNGNIGDLSVPSGSIGAEASSHLDFAGNMSADWEQPANAFSPDDPQSYNGMQVTRVFDSLGREHTVTQYFVKGPGNDVAVYYAMDGGQVGLPTRMRFDTDGNMVTPIGSVTVPLGTPDGASPMSIGIDYAGTSMYAGAMTTTTNRADGYASGQATGVSLAADGSIQVQYSNGVKVAAGLLAIANFPNENGLMPVDGSAWQASTETGDPIYSTAGTGLAGKLQVSALEQSNVDMTGELVTLMAAQQNYQANSKVLTTENEMMRTLMQAL</sequence>
<dbReference type="Proteomes" id="UP001620461">
    <property type="component" value="Unassembled WGS sequence"/>
</dbReference>
<evidence type="ECO:0000256" key="1">
    <source>
        <dbReference type="ARBA" id="ARBA00004117"/>
    </source>
</evidence>
<accession>A0ABW8JJM9</accession>
<dbReference type="RefSeq" id="WP_404546949.1">
    <property type="nucleotide sequence ID" value="NZ_JADIKJ010000009.1"/>
</dbReference>
<evidence type="ECO:0000256" key="5">
    <source>
        <dbReference type="RuleBase" id="RU362116"/>
    </source>
</evidence>
<dbReference type="Pfam" id="PF06429">
    <property type="entry name" value="Flg_bbr_C"/>
    <property type="match status" value="1"/>
</dbReference>
<dbReference type="InterPro" id="IPR001444">
    <property type="entry name" value="Flag_bb_rod_N"/>
</dbReference>
<dbReference type="InterPro" id="IPR053967">
    <property type="entry name" value="LlgE_F_G-like_D1"/>
</dbReference>
<dbReference type="Pfam" id="PF07559">
    <property type="entry name" value="FlgE_D2"/>
    <property type="match status" value="1"/>
</dbReference>
<evidence type="ECO:0000256" key="3">
    <source>
        <dbReference type="ARBA" id="ARBA00019015"/>
    </source>
</evidence>
<evidence type="ECO:0000313" key="10">
    <source>
        <dbReference type="EMBL" id="MFK2900490.1"/>
    </source>
</evidence>
<dbReference type="InterPro" id="IPR010930">
    <property type="entry name" value="Flg_bb/hook_C_dom"/>
</dbReference>
<evidence type="ECO:0000259" key="6">
    <source>
        <dbReference type="Pfam" id="PF00460"/>
    </source>
</evidence>
<comment type="function">
    <text evidence="5">A flexible structure which links the flagellar filament to the drive apparatus in the basal body.</text>
</comment>
<keyword evidence="4 5" id="KW-0975">Bacterial flagellum</keyword>
<reference evidence="10 11" key="1">
    <citation type="submission" date="2020-10" db="EMBL/GenBank/DDBJ databases">
        <title>Phylogeny of dyella-like bacteria.</title>
        <authorList>
            <person name="Fu J."/>
        </authorList>
    </citation>
    <scope>NUCLEOTIDE SEQUENCE [LARGE SCALE GENOMIC DNA]</scope>
    <source>
        <strain evidence="10 11">JP1</strain>
    </source>
</reference>
<evidence type="ECO:0000256" key="4">
    <source>
        <dbReference type="ARBA" id="ARBA00023143"/>
    </source>
</evidence>
<organism evidence="10 11">
    <name type="scientific">Dyella jejuensis</name>
    <dbReference type="NCBI Taxonomy" id="1432009"/>
    <lineage>
        <taxon>Bacteria</taxon>
        <taxon>Pseudomonadati</taxon>
        <taxon>Pseudomonadota</taxon>
        <taxon>Gammaproteobacteria</taxon>
        <taxon>Lysobacterales</taxon>
        <taxon>Rhodanobacteraceae</taxon>
        <taxon>Dyella</taxon>
    </lineage>
</organism>
<comment type="caution">
    <text evidence="10">The sequence shown here is derived from an EMBL/GenBank/DDBJ whole genome shotgun (WGS) entry which is preliminary data.</text>
</comment>
<dbReference type="Gene3D" id="2.60.98.20">
    <property type="entry name" value="Flagellar hook protein FlgE"/>
    <property type="match status" value="1"/>
</dbReference>
<feature type="domain" description="Flagellar basal-body/hook protein C-terminal" evidence="7">
    <location>
        <begin position="346"/>
        <end position="388"/>
    </location>
</feature>
<feature type="domain" description="Flagellar hook protein FlgE D2" evidence="8">
    <location>
        <begin position="153"/>
        <end position="271"/>
    </location>
</feature>
<evidence type="ECO:0000259" key="7">
    <source>
        <dbReference type="Pfam" id="PF06429"/>
    </source>
</evidence>
<dbReference type="PANTHER" id="PTHR30435:SF1">
    <property type="entry name" value="FLAGELLAR HOOK PROTEIN FLGE"/>
    <property type="match status" value="1"/>
</dbReference>
<keyword evidence="10" id="KW-0966">Cell projection</keyword>
<dbReference type="Pfam" id="PF22692">
    <property type="entry name" value="LlgE_F_G_D1"/>
    <property type="match status" value="1"/>
</dbReference>
<proteinExistence type="inferred from homology"/>
<feature type="domain" description="Flagellar basal body rod protein N-terminal" evidence="6">
    <location>
        <begin position="3"/>
        <end position="33"/>
    </location>
</feature>
<dbReference type="InterPro" id="IPR037925">
    <property type="entry name" value="FlgE/F/G-like"/>
</dbReference>
<evidence type="ECO:0000259" key="9">
    <source>
        <dbReference type="Pfam" id="PF22692"/>
    </source>
</evidence>
<comment type="similarity">
    <text evidence="2 5">Belongs to the flagella basal body rod proteins family.</text>
</comment>
<dbReference type="InterPro" id="IPR037058">
    <property type="entry name" value="Falgellar_hook_FlgE_sf"/>
</dbReference>
<comment type="subcellular location">
    <subcellularLocation>
        <location evidence="1 5">Bacterial flagellum basal body</location>
    </subcellularLocation>
</comment>
<dbReference type="InterPro" id="IPR020013">
    <property type="entry name" value="Flagellar_FlgE/F/G"/>
</dbReference>
<protein>
    <recommendedName>
        <fullName evidence="3 5">Flagellar hook protein FlgE</fullName>
    </recommendedName>
</protein>
<name>A0ABW8JJM9_9GAMM</name>
<keyword evidence="10" id="KW-0969">Cilium</keyword>
<feature type="domain" description="Flagellar hook protein FlgE/F/G-like D1" evidence="9">
    <location>
        <begin position="76"/>
        <end position="134"/>
    </location>
</feature>
<dbReference type="PANTHER" id="PTHR30435">
    <property type="entry name" value="FLAGELLAR PROTEIN"/>
    <property type="match status" value="1"/>
</dbReference>
<keyword evidence="10" id="KW-0282">Flagellum</keyword>
<keyword evidence="11" id="KW-1185">Reference proteome</keyword>
<dbReference type="SUPFAM" id="SSF117143">
    <property type="entry name" value="Flagellar hook protein flgE"/>
    <property type="match status" value="1"/>
</dbReference>
<gene>
    <name evidence="10" type="ORF">ISP15_09095</name>
</gene>